<keyword evidence="2" id="KW-1185">Reference proteome</keyword>
<proteinExistence type="predicted"/>
<evidence type="ECO:0000313" key="2">
    <source>
        <dbReference type="Proteomes" id="UP000070175"/>
    </source>
</evidence>
<organism evidence="1 2">
    <name type="scientific">candidate division MSBL1 archaeon SCGC-AAA382N08</name>
    <dbReference type="NCBI Taxonomy" id="1698285"/>
    <lineage>
        <taxon>Archaea</taxon>
        <taxon>Methanobacteriati</taxon>
        <taxon>Methanobacteriota</taxon>
        <taxon>candidate division MSBL1</taxon>
    </lineage>
</organism>
<accession>A0A133VQP4</accession>
<name>A0A133VQP4_9EURY</name>
<dbReference type="AlphaFoldDB" id="A0A133VQP4"/>
<comment type="caution">
    <text evidence="1">The sequence shown here is derived from an EMBL/GenBank/DDBJ whole genome shotgun (WGS) entry which is preliminary data.</text>
</comment>
<dbReference type="EMBL" id="LHYJ01000003">
    <property type="protein sequence ID" value="KXB08768.1"/>
    <property type="molecule type" value="Genomic_DNA"/>
</dbReference>
<protein>
    <submittedName>
        <fullName evidence="1">Uncharacterized protein</fullName>
    </submittedName>
</protein>
<reference evidence="1 2" key="1">
    <citation type="journal article" date="2016" name="Sci. Rep.">
        <title>Metabolic traits of an uncultured archaeal lineage -MSBL1- from brine pools of the Red Sea.</title>
        <authorList>
            <person name="Mwirichia R."/>
            <person name="Alam I."/>
            <person name="Rashid M."/>
            <person name="Vinu M."/>
            <person name="Ba-Alawi W."/>
            <person name="Anthony Kamau A."/>
            <person name="Kamanda Ngugi D."/>
            <person name="Goker M."/>
            <person name="Klenk H.P."/>
            <person name="Bajic V."/>
            <person name="Stingl U."/>
        </authorList>
    </citation>
    <scope>NUCLEOTIDE SEQUENCE [LARGE SCALE GENOMIC DNA]</scope>
    <source>
        <strain evidence="1">SCGC-AAA382N08</strain>
    </source>
</reference>
<sequence>MGEKVNEKDEKPRDREGIPLKCKNCGYKWIYKGNSKFYASCPRCNYKVNIEKRKISWKELEEEDTDA</sequence>
<gene>
    <name evidence="1" type="ORF">AKJ56_00335</name>
</gene>
<dbReference type="Proteomes" id="UP000070175">
    <property type="component" value="Unassembled WGS sequence"/>
</dbReference>
<evidence type="ECO:0000313" key="1">
    <source>
        <dbReference type="EMBL" id="KXB08768.1"/>
    </source>
</evidence>